<feature type="domain" description="Pinin/SDK/MemA protein" evidence="10">
    <location>
        <begin position="174"/>
        <end position="298"/>
    </location>
</feature>
<dbReference type="PANTHER" id="PTHR12707:SF0">
    <property type="entry name" value="PININ"/>
    <property type="match status" value="1"/>
</dbReference>
<proteinExistence type="inferred from homology"/>
<keyword evidence="5" id="KW-0804">Transcription</keyword>
<comment type="similarity">
    <text evidence="2">Belongs to the pinin family.</text>
</comment>
<dbReference type="InterPro" id="IPR006786">
    <property type="entry name" value="Pinin_SDK_MemA"/>
</dbReference>
<evidence type="ECO:0000256" key="8">
    <source>
        <dbReference type="SAM" id="Coils"/>
    </source>
</evidence>
<evidence type="ECO:0000256" key="4">
    <source>
        <dbReference type="ARBA" id="ARBA00023015"/>
    </source>
</evidence>
<feature type="compositionally biased region" description="Basic and acidic residues" evidence="9">
    <location>
        <begin position="113"/>
        <end position="124"/>
    </location>
</feature>
<dbReference type="WBParaSite" id="jg22199">
    <property type="protein sequence ID" value="jg22199"/>
    <property type="gene ID" value="jg22199"/>
</dbReference>
<dbReference type="GO" id="GO:0006397">
    <property type="term" value="P:mRNA processing"/>
    <property type="evidence" value="ECO:0007669"/>
    <property type="project" value="UniProtKB-KW"/>
</dbReference>
<sequence length="393" mass="45535">MPVDLGTELDQAYQELRGIDSELATLGGRSGPVDRSNTSHRRVNVGAGQELSVGFDTSSSGTIGDRIARRRISMDPGYENSSSSYGSNDRRVQEVGGRRRIVVSTNNNNGDYDSARKRSHHDSEEYADYNSSSYQPPLKRTLQSSVVMPTIETKSRDATITEMKKSEKTGDAVRNRRMFSNLLVGTLRQFQKEEDSTKNKTQTQFEKQREVERRLERTDKENKNKIYKEKEELINRRREKEQQILLLKRKKAIIQYAEEKQKHLRRLQHFIQTQTKPPLFFLPAKHTLRTLELLKDSAKKVENLIELRQQEMEKELRRDVEDSEEEEDRAVGLKSAIVPVTKTKDSTEDKKSSSRYIRNPKKEALSTRGSWMKMVTKWRLAKWKRLAKRAQGS</sequence>
<dbReference type="GO" id="GO:0008380">
    <property type="term" value="P:RNA splicing"/>
    <property type="evidence" value="ECO:0007669"/>
    <property type="project" value="UniProtKB-KW"/>
</dbReference>
<evidence type="ECO:0000256" key="9">
    <source>
        <dbReference type="SAM" id="MobiDB-lite"/>
    </source>
</evidence>
<evidence type="ECO:0000256" key="1">
    <source>
        <dbReference type="ARBA" id="ARBA00004123"/>
    </source>
</evidence>
<accession>A0A915DPD8</accession>
<keyword evidence="3" id="KW-0507">mRNA processing</keyword>
<evidence type="ECO:0000256" key="2">
    <source>
        <dbReference type="ARBA" id="ARBA00010386"/>
    </source>
</evidence>
<reference evidence="12" key="1">
    <citation type="submission" date="2022-11" db="UniProtKB">
        <authorList>
            <consortium name="WormBaseParasite"/>
        </authorList>
    </citation>
    <scope>IDENTIFICATION</scope>
</reference>
<evidence type="ECO:0000256" key="6">
    <source>
        <dbReference type="ARBA" id="ARBA00023187"/>
    </source>
</evidence>
<feature type="region of interest" description="Disordered" evidence="9">
    <location>
        <begin position="192"/>
        <end position="213"/>
    </location>
</feature>
<feature type="region of interest" description="Disordered" evidence="9">
    <location>
        <begin position="336"/>
        <end position="364"/>
    </location>
</feature>
<feature type="compositionally biased region" description="Polar residues" evidence="9">
    <location>
        <begin position="129"/>
        <end position="140"/>
    </location>
</feature>
<feature type="compositionally biased region" description="Basic and acidic residues" evidence="9">
    <location>
        <begin position="342"/>
        <end position="352"/>
    </location>
</feature>
<evidence type="ECO:0000256" key="7">
    <source>
        <dbReference type="ARBA" id="ARBA00023242"/>
    </source>
</evidence>
<comment type="subcellular location">
    <subcellularLocation>
        <location evidence="1">Nucleus</location>
    </subcellularLocation>
</comment>
<evidence type="ECO:0000256" key="5">
    <source>
        <dbReference type="ARBA" id="ARBA00023163"/>
    </source>
</evidence>
<dbReference type="Pfam" id="PF04696">
    <property type="entry name" value="Pinin_SDK_memA"/>
    <property type="match status" value="1"/>
</dbReference>
<dbReference type="InterPro" id="IPR039853">
    <property type="entry name" value="Pinin"/>
</dbReference>
<evidence type="ECO:0000259" key="10">
    <source>
        <dbReference type="Pfam" id="PF04696"/>
    </source>
</evidence>
<protein>
    <submittedName>
        <fullName evidence="12">Pinin/SDK/MemA protein domain-containing protein</fullName>
    </submittedName>
</protein>
<feature type="coiled-coil region" evidence="8">
    <location>
        <begin position="291"/>
        <end position="329"/>
    </location>
</feature>
<keyword evidence="4" id="KW-0805">Transcription regulation</keyword>
<dbReference type="PANTHER" id="PTHR12707">
    <property type="entry name" value="PINN"/>
    <property type="match status" value="1"/>
</dbReference>
<keyword evidence="7" id="KW-0539">Nucleus</keyword>
<feature type="compositionally biased region" description="Basic and acidic residues" evidence="9">
    <location>
        <begin position="88"/>
        <end position="97"/>
    </location>
</feature>
<dbReference type="Proteomes" id="UP000887574">
    <property type="component" value="Unplaced"/>
</dbReference>
<evidence type="ECO:0000313" key="12">
    <source>
        <dbReference type="WBParaSite" id="jg22199"/>
    </source>
</evidence>
<dbReference type="GO" id="GO:0071013">
    <property type="term" value="C:catalytic step 2 spliceosome"/>
    <property type="evidence" value="ECO:0007669"/>
    <property type="project" value="TreeGrafter"/>
</dbReference>
<keyword evidence="11" id="KW-1185">Reference proteome</keyword>
<organism evidence="11 12">
    <name type="scientific">Ditylenchus dipsaci</name>
    <dbReference type="NCBI Taxonomy" id="166011"/>
    <lineage>
        <taxon>Eukaryota</taxon>
        <taxon>Metazoa</taxon>
        <taxon>Ecdysozoa</taxon>
        <taxon>Nematoda</taxon>
        <taxon>Chromadorea</taxon>
        <taxon>Rhabditida</taxon>
        <taxon>Tylenchina</taxon>
        <taxon>Tylenchomorpha</taxon>
        <taxon>Sphaerularioidea</taxon>
        <taxon>Anguinidae</taxon>
        <taxon>Anguininae</taxon>
        <taxon>Ditylenchus</taxon>
    </lineage>
</organism>
<dbReference type="AlphaFoldDB" id="A0A915DPD8"/>
<keyword evidence="6" id="KW-0508">mRNA splicing</keyword>
<feature type="coiled-coil region" evidence="8">
    <location>
        <begin position="223"/>
        <end position="250"/>
    </location>
</feature>
<evidence type="ECO:0000313" key="11">
    <source>
        <dbReference type="Proteomes" id="UP000887574"/>
    </source>
</evidence>
<evidence type="ECO:0000256" key="3">
    <source>
        <dbReference type="ARBA" id="ARBA00022664"/>
    </source>
</evidence>
<feature type="region of interest" description="Disordered" evidence="9">
    <location>
        <begin position="24"/>
        <end position="140"/>
    </location>
</feature>
<name>A0A915DPD8_9BILA</name>
<feature type="compositionally biased region" description="Low complexity" evidence="9">
    <location>
        <begin position="77"/>
        <end position="87"/>
    </location>
</feature>
<keyword evidence="8" id="KW-0175">Coiled coil</keyword>